<evidence type="ECO:0000259" key="2">
    <source>
        <dbReference type="PROSITE" id="PS50994"/>
    </source>
</evidence>
<dbReference type="PANTHER" id="PTHR42648">
    <property type="entry name" value="TRANSPOSASE, PUTATIVE-RELATED"/>
    <property type="match status" value="1"/>
</dbReference>
<reference evidence="3 4" key="1">
    <citation type="journal article" date="2017" name="Nat. Commun.">
        <title>Genome assembly with in vitro proximity ligation data and whole-genome triplication in lettuce.</title>
        <authorList>
            <person name="Reyes-Chin-Wo S."/>
            <person name="Wang Z."/>
            <person name="Yang X."/>
            <person name="Kozik A."/>
            <person name="Arikit S."/>
            <person name="Song C."/>
            <person name="Xia L."/>
            <person name="Froenicke L."/>
            <person name="Lavelle D.O."/>
            <person name="Truco M.J."/>
            <person name="Xia R."/>
            <person name="Zhu S."/>
            <person name="Xu C."/>
            <person name="Xu H."/>
            <person name="Xu X."/>
            <person name="Cox K."/>
            <person name="Korf I."/>
            <person name="Meyers B.C."/>
            <person name="Michelmore R.W."/>
        </authorList>
    </citation>
    <scope>NUCLEOTIDE SEQUENCE [LARGE SCALE GENOMIC DNA]</scope>
    <source>
        <strain evidence="4">cv. Salinas</strain>
        <tissue evidence="3">Seedlings</tissue>
    </source>
</reference>
<keyword evidence="4" id="KW-1185">Reference proteome</keyword>
<dbReference type="PROSITE" id="PS50994">
    <property type="entry name" value="INTEGRASE"/>
    <property type="match status" value="1"/>
</dbReference>
<protein>
    <recommendedName>
        <fullName evidence="2">Integrase catalytic domain-containing protein</fullName>
    </recommendedName>
</protein>
<sequence>MITKGRRYVRRAKNCSVMYRLCLSDEGSVSGPSVESRGARVESVSNVASNDVIGGLVANVNEFTKKPFPSVKINTSFLELIHFDICEFNGILTQGGKRHFITFYDDYSQYLHVYLLRLKDEAFDAFNCIRLKLKINLIDASKFFARTGGEYLNHEIDTFCEENGIKHERTSPYTPQQNGLVEIKNRTNMVNCMLNQIGQPNNLWGEALLTACHVHNRITSCVIPTSPYELWKGIKPNLDYFKAWGYVAYYRTSDPKRAKLGARANKSIFIGYAHNSKAYRLLDIESVVVVESRDVEFFEDKFSKDEENSSHTTPTSTSREILPPPPIVEGPRRSTRDRIEKSFGDDFCCYFVKGTQKKLTREVIFTINLDDDPMTFTEAMMSRDAPLWKEAINDEMDSIMSNGTW</sequence>
<dbReference type="SUPFAM" id="SSF53098">
    <property type="entry name" value="Ribonuclease H-like"/>
    <property type="match status" value="1"/>
</dbReference>
<organism evidence="3 4">
    <name type="scientific">Lactuca sativa</name>
    <name type="common">Garden lettuce</name>
    <dbReference type="NCBI Taxonomy" id="4236"/>
    <lineage>
        <taxon>Eukaryota</taxon>
        <taxon>Viridiplantae</taxon>
        <taxon>Streptophyta</taxon>
        <taxon>Embryophyta</taxon>
        <taxon>Tracheophyta</taxon>
        <taxon>Spermatophyta</taxon>
        <taxon>Magnoliopsida</taxon>
        <taxon>eudicotyledons</taxon>
        <taxon>Gunneridae</taxon>
        <taxon>Pentapetalae</taxon>
        <taxon>asterids</taxon>
        <taxon>campanulids</taxon>
        <taxon>Asterales</taxon>
        <taxon>Asteraceae</taxon>
        <taxon>Cichorioideae</taxon>
        <taxon>Cichorieae</taxon>
        <taxon>Lactucinae</taxon>
        <taxon>Lactuca</taxon>
    </lineage>
</organism>
<feature type="region of interest" description="Disordered" evidence="1">
    <location>
        <begin position="304"/>
        <end position="333"/>
    </location>
</feature>
<gene>
    <name evidence="3" type="ORF">LSAT_V11C700355990</name>
</gene>
<dbReference type="Gene3D" id="3.30.420.10">
    <property type="entry name" value="Ribonuclease H-like superfamily/Ribonuclease H"/>
    <property type="match status" value="1"/>
</dbReference>
<evidence type="ECO:0000256" key="1">
    <source>
        <dbReference type="SAM" id="MobiDB-lite"/>
    </source>
</evidence>
<dbReference type="InterPro" id="IPR057670">
    <property type="entry name" value="SH3_retrovirus"/>
</dbReference>
<dbReference type="GO" id="GO:0015074">
    <property type="term" value="P:DNA integration"/>
    <property type="evidence" value="ECO:0007669"/>
    <property type="project" value="InterPro"/>
</dbReference>
<dbReference type="Pfam" id="PF25597">
    <property type="entry name" value="SH3_retrovirus"/>
    <property type="match status" value="1"/>
</dbReference>
<dbReference type="EMBL" id="NBSK02000007">
    <property type="protein sequence ID" value="KAJ0198106.1"/>
    <property type="molecule type" value="Genomic_DNA"/>
</dbReference>
<evidence type="ECO:0000313" key="4">
    <source>
        <dbReference type="Proteomes" id="UP000235145"/>
    </source>
</evidence>
<dbReference type="GO" id="GO:0003676">
    <property type="term" value="F:nucleic acid binding"/>
    <property type="evidence" value="ECO:0007669"/>
    <property type="project" value="InterPro"/>
</dbReference>
<dbReference type="InterPro" id="IPR012337">
    <property type="entry name" value="RNaseH-like_sf"/>
</dbReference>
<dbReference type="Proteomes" id="UP000235145">
    <property type="component" value="Unassembled WGS sequence"/>
</dbReference>
<name>A0A9R1V227_LACSA</name>
<evidence type="ECO:0000313" key="3">
    <source>
        <dbReference type="EMBL" id="KAJ0198106.1"/>
    </source>
</evidence>
<dbReference type="PANTHER" id="PTHR42648:SF20">
    <property type="entry name" value="RNA-DIRECTED DNA POLYMERASE"/>
    <property type="match status" value="1"/>
</dbReference>
<proteinExistence type="predicted"/>
<dbReference type="AlphaFoldDB" id="A0A9R1V227"/>
<dbReference type="InterPro" id="IPR039537">
    <property type="entry name" value="Retrotran_Ty1/copia-like"/>
</dbReference>
<feature type="compositionally biased region" description="Polar residues" evidence="1">
    <location>
        <begin position="310"/>
        <end position="319"/>
    </location>
</feature>
<feature type="domain" description="Integrase catalytic" evidence="2">
    <location>
        <begin position="65"/>
        <end position="235"/>
    </location>
</feature>
<comment type="caution">
    <text evidence="3">The sequence shown here is derived from an EMBL/GenBank/DDBJ whole genome shotgun (WGS) entry which is preliminary data.</text>
</comment>
<accession>A0A9R1V227</accession>
<dbReference type="InterPro" id="IPR036397">
    <property type="entry name" value="RNaseH_sf"/>
</dbReference>
<dbReference type="InterPro" id="IPR001584">
    <property type="entry name" value="Integrase_cat-core"/>
</dbReference>